<dbReference type="EMBL" id="CM020619">
    <property type="protein sequence ID" value="KAK1866086.1"/>
    <property type="molecule type" value="Genomic_DNA"/>
</dbReference>
<gene>
    <name evidence="1" type="ORF">I4F81_008606</name>
</gene>
<evidence type="ECO:0000313" key="2">
    <source>
        <dbReference type="Proteomes" id="UP000798662"/>
    </source>
</evidence>
<dbReference type="Proteomes" id="UP000798662">
    <property type="component" value="Chromosome 2"/>
</dbReference>
<evidence type="ECO:0000313" key="1">
    <source>
        <dbReference type="EMBL" id="KAK1866086.1"/>
    </source>
</evidence>
<comment type="caution">
    <text evidence="1">The sequence shown here is derived from an EMBL/GenBank/DDBJ whole genome shotgun (WGS) entry which is preliminary data.</text>
</comment>
<proteinExistence type="predicted"/>
<sequence length="735" mass="78644">MTSTAPTDVMQLAGEVAALLGPNVTAVRLLAANATALAAEVAALRANVTTLSGAVEALQHEAGRSILGTDAYNSTAFIVALFVAAYQFIPDPTGDQDANDVFELKVYNEWRWAVLTLLGYCVLMGGVVVQQLLADWGGLDLFWLLALMLAPWAPVADKVFRTLQASRRVMAMMCSRGCRNRLTAIMREYLAVGIPELTPTAVLTRNSDVLEVPRWVVPDRVENKEGFLECIRLRAKSGIFMSGDDHSTFRERVAAHSFEALKRADRLNAWDPLVRILSRRSNVVQRKGWAARWDRYRRFLCSSDSASDEETEMLSPFVYPPPGGTGGAGRADAEEQMDEVTENSRQLRRLKPSEETVLLDAIDSLLPGGTLSKKRVKELKDCGACDRCVMACRAAVELFVESSTCGHDGVNVAEWFQDGFLVGLSVPWSTIVRQAATVDCESTPLRVELPNAAIFGHPDDSTDLVLALFFFVARSLLGESQDLEPLRTYITDRYHKAAWWDSYWEVLRDRLSRLDAAGTAPVWTDWRAMARSMRLAVHDTATDEVRNLLGVLRNACTEDEIIPTLLPCPECAIDNFYFIKRWQQSEAPGTSAVDTGEPQPPPASPPGGRSSASPPPPPSSPPPSPPPPPPPRSRSLSHLPPTLPPPPPPPRSQSLPPHPPPTRRAPAPAGGAATAAASAATRVEERGQEEGGGGGGDGGGGGGGGGGDGGGGGGGGGRGEREGAAAPPPGGAPPG</sequence>
<organism evidence="1 2">
    <name type="scientific">Pyropia yezoensis</name>
    <name type="common">Susabi-nori</name>
    <name type="synonym">Porphyra yezoensis</name>
    <dbReference type="NCBI Taxonomy" id="2788"/>
    <lineage>
        <taxon>Eukaryota</taxon>
        <taxon>Rhodophyta</taxon>
        <taxon>Bangiophyceae</taxon>
        <taxon>Bangiales</taxon>
        <taxon>Bangiaceae</taxon>
        <taxon>Pyropia</taxon>
    </lineage>
</organism>
<accession>A0ACC3C702</accession>
<reference evidence="1" key="1">
    <citation type="submission" date="2019-11" db="EMBL/GenBank/DDBJ databases">
        <title>Nori genome reveals adaptations in red seaweeds to the harsh intertidal environment.</title>
        <authorList>
            <person name="Wang D."/>
            <person name="Mao Y."/>
        </authorList>
    </citation>
    <scope>NUCLEOTIDE SEQUENCE</scope>
    <source>
        <tissue evidence="1">Gametophyte</tissue>
    </source>
</reference>
<protein>
    <submittedName>
        <fullName evidence="1">Uncharacterized protein</fullName>
    </submittedName>
</protein>
<name>A0ACC3C702_PYRYE</name>
<keyword evidence="2" id="KW-1185">Reference proteome</keyword>